<feature type="non-terminal residue" evidence="1">
    <location>
        <position position="1"/>
    </location>
</feature>
<gene>
    <name evidence="1" type="ORF">Q604_UNBC16878G0001</name>
</gene>
<comment type="caution">
    <text evidence="1">The sequence shown here is derived from an EMBL/GenBank/DDBJ whole genome shotgun (WGS) entry which is preliminary data.</text>
</comment>
<name>W1XBU0_9ZZZZ</name>
<dbReference type="EMBL" id="AZMM01016878">
    <property type="protein sequence ID" value="ETJ27743.1"/>
    <property type="molecule type" value="Genomic_DNA"/>
</dbReference>
<organism evidence="1">
    <name type="scientific">human gut metagenome</name>
    <dbReference type="NCBI Taxonomy" id="408170"/>
    <lineage>
        <taxon>unclassified sequences</taxon>
        <taxon>metagenomes</taxon>
        <taxon>organismal metagenomes</taxon>
    </lineage>
</organism>
<reference evidence="1" key="1">
    <citation type="submission" date="2013-12" db="EMBL/GenBank/DDBJ databases">
        <title>A Varibaculum cambriense genome reconstructed from a premature infant gut community with otherwise low bacterial novelty that shifts toward anaerobic metabolism during the third week of life.</title>
        <authorList>
            <person name="Brown C.T."/>
            <person name="Sharon I."/>
            <person name="Thomas B.C."/>
            <person name="Castelle C.J."/>
            <person name="Morowitz M.J."/>
            <person name="Banfield J.F."/>
        </authorList>
    </citation>
    <scope>NUCLEOTIDE SEQUENCE</scope>
</reference>
<accession>W1XBU0</accession>
<feature type="non-terminal residue" evidence="1">
    <location>
        <position position="78"/>
    </location>
</feature>
<protein>
    <submittedName>
        <fullName evidence="1">Uncharacterized protein</fullName>
    </submittedName>
</protein>
<dbReference type="AlphaFoldDB" id="W1XBU0"/>
<sequence>QLQAVQESYLALRYIDEPSVAVLEAAVKQDPQAMRQITNLTKDLALHLFKVSAAIVGYIPNTLGVTVDEIKDIILDAI</sequence>
<proteinExistence type="predicted"/>
<evidence type="ECO:0000313" key="1">
    <source>
        <dbReference type="EMBL" id="ETJ27743.1"/>
    </source>
</evidence>